<proteinExistence type="predicted"/>
<gene>
    <name evidence="1" type="ORF">HG66A1_12720</name>
</gene>
<dbReference type="AlphaFoldDB" id="A0A517PJG0"/>
<accession>A0A517PJG0</accession>
<sequence>MDGMRPTSLCFFALLLMLVPGCSGSSELKFSTASVGGSVSFRGKPLETGKIRFIPDGEVIDGKVAGKAVFADIKDGKYSIPAEKGVTVGKNRVEIKSYRGTGKKMVSSAGDGEKIEVEEQFIPADYNSKSTLSAQIQEGENTVDFELK</sequence>
<name>A0A517PJG0_9PLAN</name>
<evidence type="ECO:0000313" key="2">
    <source>
        <dbReference type="Proteomes" id="UP000320421"/>
    </source>
</evidence>
<keyword evidence="2" id="KW-1185">Reference proteome</keyword>
<evidence type="ECO:0008006" key="3">
    <source>
        <dbReference type="Google" id="ProtNLM"/>
    </source>
</evidence>
<dbReference type="RefSeq" id="WP_145181333.1">
    <property type="nucleotide sequence ID" value="NZ_CP036266.1"/>
</dbReference>
<dbReference type="OrthoDB" id="289368at2"/>
<dbReference type="Proteomes" id="UP000320421">
    <property type="component" value="Chromosome"/>
</dbReference>
<reference evidence="1 2" key="1">
    <citation type="submission" date="2019-02" db="EMBL/GenBank/DDBJ databases">
        <title>Deep-cultivation of Planctomycetes and their phenomic and genomic characterization uncovers novel biology.</title>
        <authorList>
            <person name="Wiegand S."/>
            <person name="Jogler M."/>
            <person name="Boedeker C."/>
            <person name="Pinto D."/>
            <person name="Vollmers J."/>
            <person name="Rivas-Marin E."/>
            <person name="Kohn T."/>
            <person name="Peeters S.H."/>
            <person name="Heuer A."/>
            <person name="Rast P."/>
            <person name="Oberbeckmann S."/>
            <person name="Bunk B."/>
            <person name="Jeske O."/>
            <person name="Meyerdierks A."/>
            <person name="Storesund J.E."/>
            <person name="Kallscheuer N."/>
            <person name="Luecker S."/>
            <person name="Lage O.M."/>
            <person name="Pohl T."/>
            <person name="Merkel B.J."/>
            <person name="Hornburger P."/>
            <person name="Mueller R.-W."/>
            <person name="Bruemmer F."/>
            <person name="Labrenz M."/>
            <person name="Spormann A.M."/>
            <person name="Op den Camp H."/>
            <person name="Overmann J."/>
            <person name="Amann R."/>
            <person name="Jetten M.S.M."/>
            <person name="Mascher T."/>
            <person name="Medema M.H."/>
            <person name="Devos D.P."/>
            <person name="Kaster A.-K."/>
            <person name="Ovreas L."/>
            <person name="Rohde M."/>
            <person name="Galperin M.Y."/>
            <person name="Jogler C."/>
        </authorList>
    </citation>
    <scope>NUCLEOTIDE SEQUENCE [LARGE SCALE GENOMIC DNA]</scope>
    <source>
        <strain evidence="1 2">HG66A1</strain>
    </source>
</reference>
<organism evidence="1 2">
    <name type="scientific">Gimesia chilikensis</name>
    <dbReference type="NCBI Taxonomy" id="2605989"/>
    <lineage>
        <taxon>Bacteria</taxon>
        <taxon>Pseudomonadati</taxon>
        <taxon>Planctomycetota</taxon>
        <taxon>Planctomycetia</taxon>
        <taxon>Planctomycetales</taxon>
        <taxon>Planctomycetaceae</taxon>
        <taxon>Gimesia</taxon>
    </lineage>
</organism>
<dbReference type="EMBL" id="CP036266">
    <property type="protein sequence ID" value="QDT19507.1"/>
    <property type="molecule type" value="Genomic_DNA"/>
</dbReference>
<protein>
    <recommendedName>
        <fullName evidence="3">Carboxypeptidase regulatory-like domain-containing protein</fullName>
    </recommendedName>
</protein>
<evidence type="ECO:0000313" key="1">
    <source>
        <dbReference type="EMBL" id="QDT19507.1"/>
    </source>
</evidence>